<dbReference type="EMBL" id="OX451739">
    <property type="protein sequence ID" value="CAI8610326.1"/>
    <property type="molecule type" value="Genomic_DNA"/>
</dbReference>
<gene>
    <name evidence="2" type="ORF">VFH_IV176800</name>
</gene>
<dbReference type="AlphaFoldDB" id="A0AAV1AKY3"/>
<organism evidence="2 3">
    <name type="scientific">Vicia faba</name>
    <name type="common">Broad bean</name>
    <name type="synonym">Faba vulgaris</name>
    <dbReference type="NCBI Taxonomy" id="3906"/>
    <lineage>
        <taxon>Eukaryota</taxon>
        <taxon>Viridiplantae</taxon>
        <taxon>Streptophyta</taxon>
        <taxon>Embryophyta</taxon>
        <taxon>Tracheophyta</taxon>
        <taxon>Spermatophyta</taxon>
        <taxon>Magnoliopsida</taxon>
        <taxon>eudicotyledons</taxon>
        <taxon>Gunneridae</taxon>
        <taxon>Pentapetalae</taxon>
        <taxon>rosids</taxon>
        <taxon>fabids</taxon>
        <taxon>Fabales</taxon>
        <taxon>Fabaceae</taxon>
        <taxon>Papilionoideae</taxon>
        <taxon>50 kb inversion clade</taxon>
        <taxon>NPAAA clade</taxon>
        <taxon>Hologalegina</taxon>
        <taxon>IRL clade</taxon>
        <taxon>Fabeae</taxon>
        <taxon>Vicia</taxon>
    </lineage>
</organism>
<evidence type="ECO:0000313" key="3">
    <source>
        <dbReference type="Proteomes" id="UP001157006"/>
    </source>
</evidence>
<evidence type="ECO:0000256" key="1">
    <source>
        <dbReference type="SAM" id="Coils"/>
    </source>
</evidence>
<protein>
    <submittedName>
        <fullName evidence="2">Uncharacterized protein</fullName>
    </submittedName>
</protein>
<sequence length="178" mass="20082">MNQLGQLRKSPALANDHSLTIDMSVRVSVPPIVSSTFAPEAQMFVVVVSPTIVETNILVKTLEVNQSATTTVNFFAWELSHSLSPTKRDQDPDFFWGLSATDMWSLFRDASHTLFMAGSLVSIVVTWHDDVLGSNNLSRERDEIRERCETLERKNFDAKKELVELRNNPDVITLCKKT</sequence>
<accession>A0AAV1AKY3</accession>
<reference evidence="2 3" key="1">
    <citation type="submission" date="2023-01" db="EMBL/GenBank/DDBJ databases">
        <authorList>
            <person name="Kreplak J."/>
        </authorList>
    </citation>
    <scope>NUCLEOTIDE SEQUENCE [LARGE SCALE GENOMIC DNA]</scope>
</reference>
<keyword evidence="3" id="KW-1185">Reference proteome</keyword>
<name>A0AAV1AKY3_VICFA</name>
<evidence type="ECO:0000313" key="2">
    <source>
        <dbReference type="EMBL" id="CAI8610326.1"/>
    </source>
</evidence>
<dbReference type="Proteomes" id="UP001157006">
    <property type="component" value="Chromosome 4"/>
</dbReference>
<feature type="coiled-coil region" evidence="1">
    <location>
        <begin position="134"/>
        <end position="168"/>
    </location>
</feature>
<keyword evidence="1" id="KW-0175">Coiled coil</keyword>
<proteinExistence type="predicted"/>